<dbReference type="RefSeq" id="WP_175232365.1">
    <property type="nucleotide sequence ID" value="NZ_CADIKH010000064.1"/>
</dbReference>
<name>A0A6J5F6U1_9BURK</name>
<sequence>MTAKARVIALNRSITRRMRLDEQLRSRHAEQRNERAQIDGQCATQRARVQADQVALSTHINKVDALMSGIGAFSLGDLNNQRLYIGVATERLNLERDKLDQLETSLLTIEDSIALTQREIAQNSGRIDRCKERIRSIERELEVAADNAIDDDAEELAVARLVRARATR</sequence>
<evidence type="ECO:0000313" key="2">
    <source>
        <dbReference type="EMBL" id="CAB3772876.1"/>
    </source>
</evidence>
<keyword evidence="1" id="KW-0175">Coiled coil</keyword>
<evidence type="ECO:0000256" key="1">
    <source>
        <dbReference type="SAM" id="Coils"/>
    </source>
</evidence>
<gene>
    <name evidence="2" type="ORF">LMG29542_07007</name>
</gene>
<accession>A0A6J5F6U1</accession>
<protein>
    <recommendedName>
        <fullName evidence="4">Type III secretion protein HrpB7</fullName>
    </recommendedName>
</protein>
<dbReference type="AlphaFoldDB" id="A0A6J5F6U1"/>
<dbReference type="Proteomes" id="UP000494363">
    <property type="component" value="Unassembled WGS sequence"/>
</dbReference>
<evidence type="ECO:0008006" key="4">
    <source>
        <dbReference type="Google" id="ProtNLM"/>
    </source>
</evidence>
<organism evidence="2 3">
    <name type="scientific">Paraburkholderia humisilvae</name>
    <dbReference type="NCBI Taxonomy" id="627669"/>
    <lineage>
        <taxon>Bacteria</taxon>
        <taxon>Pseudomonadati</taxon>
        <taxon>Pseudomonadota</taxon>
        <taxon>Betaproteobacteria</taxon>
        <taxon>Burkholderiales</taxon>
        <taxon>Burkholderiaceae</taxon>
        <taxon>Paraburkholderia</taxon>
    </lineage>
</organism>
<dbReference type="EMBL" id="CADIKH010000064">
    <property type="protein sequence ID" value="CAB3772876.1"/>
    <property type="molecule type" value="Genomic_DNA"/>
</dbReference>
<proteinExistence type="predicted"/>
<dbReference type="InterPro" id="IPR013392">
    <property type="entry name" value="T3SS_HrpB7"/>
</dbReference>
<reference evidence="2 3" key="1">
    <citation type="submission" date="2020-04" db="EMBL/GenBank/DDBJ databases">
        <authorList>
            <person name="De Canck E."/>
        </authorList>
    </citation>
    <scope>NUCLEOTIDE SEQUENCE [LARGE SCALE GENOMIC DNA]</scope>
    <source>
        <strain evidence="2 3">LMG 29542</strain>
    </source>
</reference>
<feature type="coiled-coil region" evidence="1">
    <location>
        <begin position="99"/>
        <end position="147"/>
    </location>
</feature>
<keyword evidence="3" id="KW-1185">Reference proteome</keyword>
<evidence type="ECO:0000313" key="3">
    <source>
        <dbReference type="Proteomes" id="UP000494363"/>
    </source>
</evidence>
<dbReference type="Pfam" id="PF09486">
    <property type="entry name" value="HrpB7"/>
    <property type="match status" value="1"/>
</dbReference>